<feature type="binding site" evidence="3">
    <location>
        <begin position="150"/>
        <end position="157"/>
    </location>
    <ligand>
        <name>ATP</name>
        <dbReference type="ChEBI" id="CHEBI:30616"/>
    </ligand>
</feature>
<evidence type="ECO:0000256" key="1">
    <source>
        <dbReference type="ARBA" id="ARBA00022741"/>
    </source>
</evidence>
<evidence type="ECO:0000259" key="4">
    <source>
        <dbReference type="PROSITE" id="PS50901"/>
    </source>
</evidence>
<dbReference type="SUPFAM" id="SSF52540">
    <property type="entry name" value="P-loop containing nucleoside triphosphate hydrolases"/>
    <property type="match status" value="1"/>
</dbReference>
<evidence type="ECO:0000256" key="2">
    <source>
        <dbReference type="ARBA" id="ARBA00022840"/>
    </source>
</evidence>
<dbReference type="InterPro" id="IPR002543">
    <property type="entry name" value="FtsK_dom"/>
</dbReference>
<sequence length="353" mass="40698">MSQYNYLLKPVCRKLENWFYKKIGYEIPCSVRHTINALWEETDIRPKIYQERKSWGWEFKIYVAPGDSHSDIIKCSGHFESITGCECVFFSKGKALIMRVIEKPIGKHYKFNLEDIGINDYEIKLPIGYDVHGELQTFSLDNTYHVLVGGPTRTGKSNTLSGWIYTLLNNPLQPEIIVGDCKRCEFSYLKNRIKLFTTVEEIEGALEAVELEMRRRMDLFYDVECENFKEYRKYYGEIKRIVVIIDELGEVKSKKAIAHIDALLRLAAATGIHLILASQRPSSSFLGKESKFGDLKSNLIGRLAFSCSSKIDTNMILDQYVTMKKIPGRALWRTTDDALIEIQAPLFDRRAMT</sequence>
<dbReference type="PANTHER" id="PTHR22683">
    <property type="entry name" value="SPORULATION PROTEIN RELATED"/>
    <property type="match status" value="1"/>
</dbReference>
<dbReference type="InterPro" id="IPR050206">
    <property type="entry name" value="FtsK/SpoIIIE/SftA"/>
</dbReference>
<keyword evidence="6" id="KW-1185">Reference proteome</keyword>
<evidence type="ECO:0000256" key="3">
    <source>
        <dbReference type="PROSITE-ProRule" id="PRU00289"/>
    </source>
</evidence>
<evidence type="ECO:0000313" key="5">
    <source>
        <dbReference type="EMBL" id="TCL39931.1"/>
    </source>
</evidence>
<name>A0A4R1QBW5_9FIRM</name>
<dbReference type="InterPro" id="IPR027417">
    <property type="entry name" value="P-loop_NTPase"/>
</dbReference>
<keyword evidence="2 3" id="KW-0067">ATP-binding</keyword>
<feature type="domain" description="FtsK" evidence="4">
    <location>
        <begin position="133"/>
        <end position="314"/>
    </location>
</feature>
<organism evidence="5 6">
    <name type="scientific">Anaerospora hongkongensis</name>
    <dbReference type="NCBI Taxonomy" id="244830"/>
    <lineage>
        <taxon>Bacteria</taxon>
        <taxon>Bacillati</taxon>
        <taxon>Bacillota</taxon>
        <taxon>Negativicutes</taxon>
        <taxon>Selenomonadales</taxon>
        <taxon>Sporomusaceae</taxon>
        <taxon>Anaerospora</taxon>
    </lineage>
</organism>
<keyword evidence="1 3" id="KW-0547">Nucleotide-binding</keyword>
<dbReference type="GO" id="GO:0003677">
    <property type="term" value="F:DNA binding"/>
    <property type="evidence" value="ECO:0007669"/>
    <property type="project" value="InterPro"/>
</dbReference>
<dbReference type="PANTHER" id="PTHR22683:SF41">
    <property type="entry name" value="DNA TRANSLOCASE FTSK"/>
    <property type="match status" value="1"/>
</dbReference>
<dbReference type="RefSeq" id="WP_132073998.1">
    <property type="nucleotide sequence ID" value="NZ_SLUI01000001.1"/>
</dbReference>
<reference evidence="5 6" key="1">
    <citation type="submission" date="2019-03" db="EMBL/GenBank/DDBJ databases">
        <title>Genomic Encyclopedia of Type Strains, Phase IV (KMG-IV): sequencing the most valuable type-strain genomes for metagenomic binning, comparative biology and taxonomic classification.</title>
        <authorList>
            <person name="Goeker M."/>
        </authorList>
    </citation>
    <scope>NUCLEOTIDE SEQUENCE [LARGE SCALE GENOMIC DNA]</scope>
    <source>
        <strain evidence="5 6">DSM 15969</strain>
    </source>
</reference>
<comment type="caution">
    <text evidence="5">The sequence shown here is derived from an EMBL/GenBank/DDBJ whole genome shotgun (WGS) entry which is preliminary data.</text>
</comment>
<dbReference type="GO" id="GO:0016020">
    <property type="term" value="C:membrane"/>
    <property type="evidence" value="ECO:0007669"/>
    <property type="project" value="UniProtKB-SubCell"/>
</dbReference>
<dbReference type="Pfam" id="PF01580">
    <property type="entry name" value="FtsK_SpoIIIE"/>
    <property type="match status" value="1"/>
</dbReference>
<dbReference type="AlphaFoldDB" id="A0A4R1QBW5"/>
<dbReference type="OrthoDB" id="9807790at2"/>
<evidence type="ECO:0000313" key="6">
    <source>
        <dbReference type="Proteomes" id="UP000295063"/>
    </source>
</evidence>
<protein>
    <submittedName>
        <fullName evidence="5">FtsK/SpoIIIE family protein</fullName>
    </submittedName>
</protein>
<gene>
    <name evidence="5" type="ORF">EV210_101129</name>
</gene>
<dbReference type="PROSITE" id="PS50901">
    <property type="entry name" value="FTSK"/>
    <property type="match status" value="1"/>
</dbReference>
<dbReference type="GO" id="GO:0005524">
    <property type="term" value="F:ATP binding"/>
    <property type="evidence" value="ECO:0007669"/>
    <property type="project" value="UniProtKB-UniRule"/>
</dbReference>
<accession>A0A4R1QBW5</accession>
<dbReference type="EMBL" id="SLUI01000001">
    <property type="protein sequence ID" value="TCL39931.1"/>
    <property type="molecule type" value="Genomic_DNA"/>
</dbReference>
<dbReference type="Proteomes" id="UP000295063">
    <property type="component" value="Unassembled WGS sequence"/>
</dbReference>
<dbReference type="Gene3D" id="3.40.50.300">
    <property type="entry name" value="P-loop containing nucleotide triphosphate hydrolases"/>
    <property type="match status" value="1"/>
</dbReference>
<proteinExistence type="predicted"/>